<feature type="domain" description="Signal transduction histidine kinase subgroup 3 dimerisation and phosphoacceptor" evidence="8">
    <location>
        <begin position="747"/>
        <end position="811"/>
    </location>
</feature>
<dbReference type="InterPro" id="IPR013783">
    <property type="entry name" value="Ig-like_fold"/>
</dbReference>
<dbReference type="Pfam" id="PF07730">
    <property type="entry name" value="HisKA_3"/>
    <property type="match status" value="1"/>
</dbReference>
<dbReference type="Proteomes" id="UP000033651">
    <property type="component" value="Unassembled WGS sequence"/>
</dbReference>
<dbReference type="Pfam" id="PF07494">
    <property type="entry name" value="Reg_prop"/>
    <property type="match status" value="2"/>
</dbReference>
<feature type="domain" description="Histidine kinase/HSP90-like ATPase" evidence="6">
    <location>
        <begin position="860"/>
        <end position="943"/>
    </location>
</feature>
<dbReference type="Pfam" id="PF02518">
    <property type="entry name" value="HATPase_c"/>
    <property type="match status" value="1"/>
</dbReference>
<feature type="chain" id="PRO_5002463164" description="Histidine kinase/HSP90-like ATPase domain-containing protein" evidence="5">
    <location>
        <begin position="23"/>
        <end position="948"/>
    </location>
</feature>
<evidence type="ECO:0000256" key="2">
    <source>
        <dbReference type="ARBA" id="ARBA00022777"/>
    </source>
</evidence>
<dbReference type="InterPro" id="IPR015943">
    <property type="entry name" value="WD40/YVTN_repeat-like_dom_sf"/>
</dbReference>
<feature type="domain" description="Two component regulator three Y" evidence="7">
    <location>
        <begin position="645"/>
        <end position="704"/>
    </location>
</feature>
<dbReference type="SUPFAM" id="SSF63829">
    <property type="entry name" value="Calcium-dependent phosphotriesterase"/>
    <property type="match status" value="2"/>
</dbReference>
<protein>
    <recommendedName>
        <fullName evidence="11">Histidine kinase/HSP90-like ATPase domain-containing protein</fullName>
    </recommendedName>
</protein>
<keyword evidence="1" id="KW-0808">Transferase</keyword>
<gene>
    <name evidence="9" type="ORF">VI08_12335</name>
</gene>
<evidence type="ECO:0000259" key="7">
    <source>
        <dbReference type="Pfam" id="PF07495"/>
    </source>
</evidence>
<reference evidence="9 10" key="1">
    <citation type="submission" date="2015-03" db="EMBL/GenBank/DDBJ databases">
        <title>Draft genome sequence of Luteibacter yeojuensis strain SU11.</title>
        <authorList>
            <person name="Sulaiman J."/>
            <person name="Priya K."/>
            <person name="Chan K.-G."/>
        </authorList>
    </citation>
    <scope>NUCLEOTIDE SEQUENCE [LARGE SCALE GENOMIC DNA]</scope>
    <source>
        <strain evidence="9 10">SU11</strain>
    </source>
</reference>
<keyword evidence="10" id="KW-1185">Reference proteome</keyword>
<keyword evidence="4" id="KW-0472">Membrane</keyword>
<keyword evidence="4" id="KW-1133">Transmembrane helix</keyword>
<evidence type="ECO:0000256" key="4">
    <source>
        <dbReference type="SAM" id="Phobius"/>
    </source>
</evidence>
<feature type="signal peptide" evidence="5">
    <location>
        <begin position="1"/>
        <end position="22"/>
    </location>
</feature>
<evidence type="ECO:0000259" key="8">
    <source>
        <dbReference type="Pfam" id="PF07730"/>
    </source>
</evidence>
<keyword evidence="4" id="KW-0812">Transmembrane</keyword>
<keyword evidence="2" id="KW-0418">Kinase</keyword>
<dbReference type="Gene3D" id="2.60.40.10">
    <property type="entry name" value="Immunoglobulins"/>
    <property type="match status" value="1"/>
</dbReference>
<evidence type="ECO:0000313" key="10">
    <source>
        <dbReference type="Proteomes" id="UP000033651"/>
    </source>
</evidence>
<feature type="transmembrane region" description="Helical" evidence="4">
    <location>
        <begin position="707"/>
        <end position="730"/>
    </location>
</feature>
<organism evidence="9 10">
    <name type="scientific">Luteibacter yeojuensis</name>
    <dbReference type="NCBI Taxonomy" id="345309"/>
    <lineage>
        <taxon>Bacteria</taxon>
        <taxon>Pseudomonadati</taxon>
        <taxon>Pseudomonadota</taxon>
        <taxon>Gammaproteobacteria</taxon>
        <taxon>Lysobacterales</taxon>
        <taxon>Rhodanobacteraceae</taxon>
        <taxon>Luteibacter</taxon>
    </lineage>
</organism>
<evidence type="ECO:0008006" key="11">
    <source>
        <dbReference type="Google" id="ProtNLM"/>
    </source>
</evidence>
<dbReference type="Gene3D" id="2.130.10.10">
    <property type="entry name" value="YVTN repeat-like/Quinoprotein amine dehydrogenase"/>
    <property type="match status" value="1"/>
</dbReference>
<proteinExistence type="predicted"/>
<name>A0A0F3KNF5_9GAMM</name>
<dbReference type="InterPro" id="IPR011123">
    <property type="entry name" value="Y_Y_Y"/>
</dbReference>
<dbReference type="AlphaFoldDB" id="A0A0F3KNF5"/>
<keyword evidence="5" id="KW-0732">Signal</keyword>
<dbReference type="InterPro" id="IPR036890">
    <property type="entry name" value="HATPase_C_sf"/>
</dbReference>
<evidence type="ECO:0000256" key="5">
    <source>
        <dbReference type="SAM" id="SignalP"/>
    </source>
</evidence>
<dbReference type="PATRIC" id="fig|345309.4.peg.1811"/>
<dbReference type="Pfam" id="PF07495">
    <property type="entry name" value="Y_Y_Y"/>
    <property type="match status" value="1"/>
</dbReference>
<dbReference type="OrthoDB" id="176203at2"/>
<dbReference type="CDD" id="cd16917">
    <property type="entry name" value="HATPase_UhpB-NarQ-NarX-like"/>
    <property type="match status" value="1"/>
</dbReference>
<evidence type="ECO:0000259" key="6">
    <source>
        <dbReference type="Pfam" id="PF02518"/>
    </source>
</evidence>
<dbReference type="GO" id="GO:0046983">
    <property type="term" value="F:protein dimerization activity"/>
    <property type="evidence" value="ECO:0007669"/>
    <property type="project" value="InterPro"/>
</dbReference>
<dbReference type="InterPro" id="IPR011712">
    <property type="entry name" value="Sig_transdc_His_kin_sub3_dim/P"/>
</dbReference>
<evidence type="ECO:0000313" key="9">
    <source>
        <dbReference type="EMBL" id="KJV32517.1"/>
    </source>
</evidence>
<dbReference type="PANTHER" id="PTHR24421">
    <property type="entry name" value="NITRATE/NITRITE SENSOR PROTEIN NARX-RELATED"/>
    <property type="match status" value="1"/>
</dbReference>
<dbReference type="GO" id="GO:0016020">
    <property type="term" value="C:membrane"/>
    <property type="evidence" value="ECO:0007669"/>
    <property type="project" value="InterPro"/>
</dbReference>
<dbReference type="InterPro" id="IPR050482">
    <property type="entry name" value="Sensor_HK_TwoCompSys"/>
</dbReference>
<evidence type="ECO:0000256" key="1">
    <source>
        <dbReference type="ARBA" id="ARBA00022679"/>
    </source>
</evidence>
<dbReference type="RefSeq" id="WP_045829882.1">
    <property type="nucleotide sequence ID" value="NZ_JZRB01000025.1"/>
</dbReference>
<dbReference type="Gene3D" id="3.30.565.10">
    <property type="entry name" value="Histidine kinase-like ATPase, C-terminal domain"/>
    <property type="match status" value="1"/>
</dbReference>
<dbReference type="InterPro" id="IPR003594">
    <property type="entry name" value="HATPase_dom"/>
</dbReference>
<dbReference type="SUPFAM" id="SSF49265">
    <property type="entry name" value="Fibronectin type III"/>
    <property type="match status" value="1"/>
</dbReference>
<dbReference type="GO" id="GO:0000155">
    <property type="term" value="F:phosphorelay sensor kinase activity"/>
    <property type="evidence" value="ECO:0007669"/>
    <property type="project" value="InterPro"/>
</dbReference>
<dbReference type="InterPro" id="IPR036116">
    <property type="entry name" value="FN3_sf"/>
</dbReference>
<dbReference type="InterPro" id="IPR011110">
    <property type="entry name" value="Reg_prop"/>
</dbReference>
<dbReference type="EMBL" id="JZRB01000025">
    <property type="protein sequence ID" value="KJV32517.1"/>
    <property type="molecule type" value="Genomic_DNA"/>
</dbReference>
<dbReference type="SUPFAM" id="SSF55874">
    <property type="entry name" value="ATPase domain of HSP90 chaperone/DNA topoisomerase II/histidine kinase"/>
    <property type="match status" value="1"/>
</dbReference>
<evidence type="ECO:0000256" key="3">
    <source>
        <dbReference type="ARBA" id="ARBA00023012"/>
    </source>
</evidence>
<accession>A0A0F3KNF5</accession>
<dbReference type="Gene3D" id="1.20.5.1930">
    <property type="match status" value="1"/>
</dbReference>
<dbReference type="PANTHER" id="PTHR24421:SF62">
    <property type="entry name" value="SENSORY TRANSDUCTION HISTIDINE KINASE"/>
    <property type="match status" value="1"/>
</dbReference>
<comment type="caution">
    <text evidence="9">The sequence shown here is derived from an EMBL/GenBank/DDBJ whole genome shotgun (WGS) entry which is preliminary data.</text>
</comment>
<keyword evidence="3" id="KW-0902">Two-component regulatory system</keyword>
<sequence length="948" mass="101086">MFKRIVPGIAFAMACAVGVAPATPIGLFQLQHSVVQPGGEPLGQILSMAQDSDGFLWLTTHNGGLLRFDGQQAVAPYAGPLASFPAPMAILLGPRGESRDMWVGHRRNGITHIVDGVVTHYEGGAFPPGTAFAIKRDRAGIVWAMTTGGVARFVDGAWQGLPSSFGWAKPHPENMVIDAATGDVYVQDAEQGALVSRGGQAPFKAVPRTELDHAAAGLPAGVPWTLSQEDDGQARMTSDGALWFSPTEGIDRFTWADGPVRGTPAVHEHMSYADGLSGGQVMDVLEDREGNVWLATDKGLDRFRRPHFTPLVFDRPLGRPIITPMPDGSLWITSNRRPPLRYAEGRLTAMDALGDGISSVTPMADGSVLVAGLGGVRRWHGGAVQAVAVPAALAHVGTRFKQVIEDGGGGWWVTAATFGLYHVEHGAWTRVNGTAGFPDETPALMRRLPDATIGFAYGSGRFLAYANGRAHAIPGMAEVGVGAPLAWLIEPDGMWVGGTHGLARIAHGAAHAVRAAGGTPYRDVSGIARDTAGAVWLYHHDGVDRIGGGSPVHIAVGEGIGENPAGAYTPSSLMVDAAGKVWVAGGDAVAWIDPAHVVLNTVRPSVKVDALVADQAVRAAAAGEVIPALTRTLRIDYTAPMLRWPERSRFEYQLSGVDEGWQQADTRRSAYYTNLAPGRYAFRVRAFNEDGVGSAQDTVYHFRIAPAWYQTYTFLACVGLLAIAAAWLAYRYRVRALTRRLRIRMDERERIARDLHDTLLQGFQGLVLRFQAIERHVADAKVKAMIDKALTRADAALVEGRETVALLRDSAEAQGSRNLAAALAGIGVERADLSAASFRVTAHGRPRELAADVFTNAVAIAREAVLNALQHAAAPSVAIEVGYGRRTFSLRIVDNGRGFDPAAERHGHWGLLGMRERARAAGGALVIEAVAGGGTAVSFRCKAPRAYL</sequence>
<dbReference type="PROSITE" id="PS51257">
    <property type="entry name" value="PROKAR_LIPOPROTEIN"/>
    <property type="match status" value="1"/>
</dbReference>